<reference evidence="1" key="1">
    <citation type="journal article" date="2021" name="PeerJ">
        <title>Extensive microbial diversity within the chicken gut microbiome revealed by metagenomics and culture.</title>
        <authorList>
            <person name="Gilroy R."/>
            <person name="Ravi A."/>
            <person name="Getino M."/>
            <person name="Pursley I."/>
            <person name="Horton D.L."/>
            <person name="Alikhan N.F."/>
            <person name="Baker D."/>
            <person name="Gharbi K."/>
            <person name="Hall N."/>
            <person name="Watson M."/>
            <person name="Adriaenssens E.M."/>
            <person name="Foster-Nyarko E."/>
            <person name="Jarju S."/>
            <person name="Secka A."/>
            <person name="Antonio M."/>
            <person name="Oren A."/>
            <person name="Chaudhuri R.R."/>
            <person name="La Ragione R."/>
            <person name="Hildebrand F."/>
            <person name="Pallen M.J."/>
        </authorList>
    </citation>
    <scope>NUCLEOTIDE SEQUENCE</scope>
    <source>
        <strain evidence="1">ChiGjej4B4-7305</strain>
    </source>
</reference>
<proteinExistence type="predicted"/>
<dbReference type="EMBL" id="DXBY01000097">
    <property type="protein sequence ID" value="HIZ35305.1"/>
    <property type="molecule type" value="Genomic_DNA"/>
</dbReference>
<dbReference type="Proteomes" id="UP000824037">
    <property type="component" value="Unassembled WGS sequence"/>
</dbReference>
<comment type="caution">
    <text evidence="1">The sequence shown here is derived from an EMBL/GenBank/DDBJ whole genome shotgun (WGS) entry which is preliminary data.</text>
</comment>
<accession>A0A9D2ED84</accession>
<evidence type="ECO:0000313" key="2">
    <source>
        <dbReference type="Proteomes" id="UP000824037"/>
    </source>
</evidence>
<gene>
    <name evidence="1" type="ORF">H9815_05970</name>
</gene>
<reference evidence="1" key="2">
    <citation type="submission" date="2021-04" db="EMBL/GenBank/DDBJ databases">
        <authorList>
            <person name="Gilroy R."/>
        </authorList>
    </citation>
    <scope>NUCLEOTIDE SEQUENCE</scope>
    <source>
        <strain evidence="1">ChiGjej4B4-7305</strain>
    </source>
</reference>
<protein>
    <submittedName>
        <fullName evidence="1">Uncharacterized protein</fullName>
    </submittedName>
</protein>
<name>A0A9D2ED84_9MICO</name>
<dbReference type="AlphaFoldDB" id="A0A9D2ED84"/>
<sequence length="107" mass="11996">MMLQSQTAILERNVTLSGDFATEPFETGWAREARWFFQVLTTDGDPQIALTTQVSPDGLTWADLEDVPQPTGELTTWPVREFGHWLRIRGSVTGGSVKVRIYLALKS</sequence>
<evidence type="ECO:0000313" key="1">
    <source>
        <dbReference type="EMBL" id="HIZ35305.1"/>
    </source>
</evidence>
<organism evidence="1 2">
    <name type="scientific">Candidatus Ruania gallistercoris</name>
    <dbReference type="NCBI Taxonomy" id="2838746"/>
    <lineage>
        <taxon>Bacteria</taxon>
        <taxon>Bacillati</taxon>
        <taxon>Actinomycetota</taxon>
        <taxon>Actinomycetes</taxon>
        <taxon>Micrococcales</taxon>
        <taxon>Ruaniaceae</taxon>
        <taxon>Ruania</taxon>
    </lineage>
</organism>